<organism evidence="1 2">
    <name type="scientific">Chromobacterium violaceum (strain ATCC 12472 / DSM 30191 / JCM 1249 / CCUG 213 / NBRC 12614 / NCIMB 9131 / NCTC 9757 / MK)</name>
    <dbReference type="NCBI Taxonomy" id="243365"/>
    <lineage>
        <taxon>Bacteria</taxon>
        <taxon>Pseudomonadati</taxon>
        <taxon>Pseudomonadota</taxon>
        <taxon>Betaproteobacteria</taxon>
        <taxon>Neisseriales</taxon>
        <taxon>Chromobacteriaceae</taxon>
        <taxon>Chromobacterium</taxon>
    </lineage>
</organism>
<dbReference type="HOGENOM" id="CLU_3078147_0_0_4"/>
<accession>Q7P1T9</accession>
<proteinExistence type="predicted"/>
<dbReference type="STRING" id="243365.CV_0123"/>
<name>Q7P1T9_CHRVO</name>
<dbReference type="EMBL" id="AE016825">
    <property type="protein sequence ID" value="AAQ57802.1"/>
    <property type="molecule type" value="Genomic_DNA"/>
</dbReference>
<gene>
    <name evidence="1" type="ordered locus">CV_0123</name>
</gene>
<reference evidence="1 2" key="1">
    <citation type="journal article" date="2003" name="Proc. Natl. Acad. Sci. U.S.A.">
        <title>The complete genome sequence of Chromobacterium violaceum reveals remarkable and exploitable bacterial adaptability.</title>
        <authorList>
            <person name="Vasconcelos A.T.R."/>
            <person name="de Almeida D.F."/>
            <person name="Almeida F.C."/>
            <person name="de Almeida L.G.P."/>
            <person name="de Almeida R."/>
            <person name="Goncalves J.A.A."/>
            <person name="Andrade E.M."/>
            <person name="Antonio R.V."/>
            <person name="Araripe J."/>
            <person name="de Araujo M.F.F."/>
            <person name="Filho S.A."/>
            <person name="Azevedo V."/>
            <person name="Batista A.J."/>
            <person name="Bataus L.A.M."/>
            <person name="Batista J.S."/>
            <person name="Belo A."/>
            <person name="vander Berg C."/>
            <person name="Blamey J."/>
            <person name="Bogo M."/>
            <person name="Bonato S."/>
            <person name="Bordignon J."/>
            <person name="Brito C.A."/>
            <person name="Brocchi M."/>
            <person name="Burity H.A."/>
            <person name="Camargo A.A."/>
            <person name="Cardoso D.D.P."/>
            <person name="Carneiro N.P."/>
            <person name="Carraro D.M."/>
            <person name="Carvalho C.M.B."/>
            <person name="Cascardo J.C.M."/>
            <person name="Cavada B.S."/>
            <person name="Chueire L.M.O."/>
            <person name="Pasa T.B.C."/>
            <person name="Duran N."/>
            <person name="Fagundes N."/>
            <person name="Falcao C.L."/>
            <person name="Fantinatti F."/>
            <person name="Farias I.P."/>
            <person name="Felipe M.S.S."/>
            <person name="Ferrari L.P."/>
            <person name="Ferro J.A."/>
            <person name="Ferro M.I.T."/>
            <person name="Franco G.R."/>
            <person name="Freitas N.S.A."/>
            <person name="Furlan L.R."/>
            <person name="Gazzinelli R.T."/>
            <person name="Gomes E.A."/>
            <person name="Goncalves P.R."/>
            <person name="Grangeiro T.B."/>
            <person name="Grattapaglia D."/>
            <person name="Grisard E.C."/>
            <person name="Guimaraes C.T."/>
            <person name="Hanna E.S."/>
            <person name="Hungria M."/>
            <person name="Jardim S.N."/>
            <person name="Laurino J."/>
            <person name="Leoi L.C.T."/>
            <person name="Fassarella L."/>
            <person name="Lima A."/>
            <person name="Loureiro M.F."/>
            <person name="Lyra M.C.P."/>
            <person name="Macedo M."/>
            <person name="Madeira H.M.F."/>
            <person name="Manfio G.P."/>
            <person name="Maranhao A.Q."/>
            <person name="Martins W.S."/>
            <person name="di Mauro S.M.Z."/>
            <person name="de Medeiros S.R.B."/>
            <person name="Meissner R.D.V."/>
            <person name="Menck C.F.M."/>
            <person name="Moreira M.A.M."/>
            <person name="Nascimento F.F."/>
            <person name="Nicolas M.F."/>
            <person name="Oliveira J.G."/>
            <person name="Oliveira S.C."/>
            <person name="Paixao R.F.C."/>
            <person name="Parente J.A."/>
            <person name="Pedrosa F.O."/>
            <person name="Pena S.J.D."/>
            <person name="Perreira J.O."/>
            <person name="Perreira M."/>
            <person name="Pinto L.S.R.C."/>
            <person name="Pinto L.S."/>
            <person name="Porto J.I.R."/>
            <person name="Potrich D.P."/>
            <person name="Neto C.E.R."/>
            <person name="Reis A.M.M."/>
            <person name="Rigo L.U."/>
            <person name="Rondinelli E."/>
            <person name="dos Santos E.B.P."/>
            <person name="Santos F.R."/>
            <person name="Schneider M.P.C."/>
            <person name="Seuanez H.N."/>
            <person name="Silva A.M.R."/>
            <person name="da Silva A.L.C."/>
            <person name="Silva D.W."/>
            <person name="Silva R."/>
            <person name="Simoes I.C."/>
            <person name="Simon D."/>
            <person name="Soares C.M.A."/>
            <person name="Soares R.B.A."/>
            <person name="Souza E.M."/>
            <person name="Souza K.R.L."/>
            <person name="Souza R.C."/>
            <person name="Steffens M.B.R."/>
            <person name="Steindel M."/>
            <person name="Teixeira S.R."/>
            <person name="Urmenyi T."/>
            <person name="Vettore A."/>
            <person name="Wassem R."/>
            <person name="Zaha A."/>
            <person name="Simpson A.J.G."/>
        </authorList>
    </citation>
    <scope>NUCLEOTIDE SEQUENCE [LARGE SCALE GENOMIC DNA]</scope>
    <source>
        <strain evidence="2">ATCC 12472 / DSM 30191 / JCM 1249 / NBRC 12614 / NCIMB 9131 / NCTC 9757</strain>
    </source>
</reference>
<protein>
    <submittedName>
        <fullName evidence="1">Uncharacterized protein</fullName>
    </submittedName>
</protein>
<dbReference type="AlphaFoldDB" id="Q7P1T9"/>
<sequence>MLRGAKVDILPKLPPFSNLHKNFINENQWHISERRCDSGITIVHQIPPGASH</sequence>
<dbReference type="KEGG" id="cvi:CV_0123"/>
<keyword evidence="2" id="KW-1185">Reference proteome</keyword>
<evidence type="ECO:0000313" key="1">
    <source>
        <dbReference type="EMBL" id="AAQ57802.1"/>
    </source>
</evidence>
<evidence type="ECO:0000313" key="2">
    <source>
        <dbReference type="Proteomes" id="UP000001424"/>
    </source>
</evidence>
<dbReference type="Proteomes" id="UP000001424">
    <property type="component" value="Chromosome"/>
</dbReference>